<dbReference type="PANTHER" id="PTHR31739:SF25">
    <property type="entry name" value="(E,E)-GERANYLLINALOOL SYNTHASE"/>
    <property type="match status" value="1"/>
</dbReference>
<evidence type="ECO:0000313" key="3">
    <source>
        <dbReference type="Proteomes" id="UP001500618"/>
    </source>
</evidence>
<feature type="domain" description="Squalene cyclase C-terminal" evidence="1">
    <location>
        <begin position="348"/>
        <end position="446"/>
    </location>
</feature>
<dbReference type="Proteomes" id="UP001500618">
    <property type="component" value="Unassembled WGS sequence"/>
</dbReference>
<keyword evidence="3" id="KW-1185">Reference proteome</keyword>
<gene>
    <name evidence="2" type="ORF">GCM10009765_69090</name>
</gene>
<dbReference type="InterPro" id="IPR032696">
    <property type="entry name" value="SQ_cyclase_C"/>
</dbReference>
<comment type="caution">
    <text evidence="2">The sequence shown here is derived from an EMBL/GenBank/DDBJ whole genome shotgun (WGS) entry which is preliminary data.</text>
</comment>
<dbReference type="Pfam" id="PF13243">
    <property type="entry name" value="SQHop_cyclase_C"/>
    <property type="match status" value="1"/>
</dbReference>
<dbReference type="Gene3D" id="1.50.10.160">
    <property type="match status" value="1"/>
</dbReference>
<dbReference type="EMBL" id="BAAANY010000036">
    <property type="protein sequence ID" value="GAA1709977.1"/>
    <property type="molecule type" value="Genomic_DNA"/>
</dbReference>
<dbReference type="RefSeq" id="WP_344314362.1">
    <property type="nucleotide sequence ID" value="NZ_BAAANY010000036.1"/>
</dbReference>
<dbReference type="InterPro" id="IPR008930">
    <property type="entry name" value="Terpenoid_cyclase/PrenylTrfase"/>
</dbReference>
<evidence type="ECO:0000259" key="1">
    <source>
        <dbReference type="Pfam" id="PF13243"/>
    </source>
</evidence>
<dbReference type="SUPFAM" id="SSF48239">
    <property type="entry name" value="Terpenoid cyclases/Protein prenyltransferases"/>
    <property type="match status" value="1"/>
</dbReference>
<evidence type="ECO:0000313" key="2">
    <source>
        <dbReference type="EMBL" id="GAA1709977.1"/>
    </source>
</evidence>
<protein>
    <recommendedName>
        <fullName evidence="1">Squalene cyclase C-terminal domain-containing protein</fullName>
    </recommendedName>
</protein>
<name>A0ABN2IQY3_9ACTN</name>
<dbReference type="InterPro" id="IPR050148">
    <property type="entry name" value="Terpene_synthase-like"/>
</dbReference>
<accession>A0ABN2IQY3</accession>
<proteinExistence type="predicted"/>
<dbReference type="Gene3D" id="1.50.10.20">
    <property type="match status" value="1"/>
</dbReference>
<organism evidence="2 3">
    <name type="scientific">Fodinicola feengrottensis</name>
    <dbReference type="NCBI Taxonomy" id="435914"/>
    <lineage>
        <taxon>Bacteria</taxon>
        <taxon>Bacillati</taxon>
        <taxon>Actinomycetota</taxon>
        <taxon>Actinomycetes</taxon>
        <taxon>Mycobacteriales</taxon>
        <taxon>Fodinicola</taxon>
    </lineage>
</organism>
<sequence length="516" mass="53874">MGVGMTFELSTLATQLLAEIAADPAGVVSPSVYETGRILDLAPWLPDCSRRLAFLAAEQNADGSWGGPGGYGIVPTLSAVDALLAVVSSGRTTGMSTTHLQRLTKAASRGLWALVGLLGPDGPAAADMIATELIVPALVEALNARLSALAAEPVAGLEPYAGTVLPLPVGTDPGLLDKLRANPAAAGSKLRHTLEVLGGAAGLANVQPANANLGCSPAATAAWLNASPGAQTDALAYLLDAVRRGDGPVAGVTPITMFEHAWSVSALLGAGIQVPVPDDIRKRMTAALTREGVAVGAGLLCDADTTATTLTALATLGDARRPDVLLRFDTGEHFQCWQGERNPSISANGHVLHAIAGYLGRGSEGDPLRPVADRLANWLVDQQQADGSWLDKWHASPYYATAVCVRAVKSADRDEPIRRASRWVLDTQRDDGSWGVWGGTAEETAYAVQILAAGRAAGVLTEPAIDRGAIFLRDQLARIVSSSAVHPPLWHDKDLYAPRRVITAEVLAALRWANSQ</sequence>
<dbReference type="PANTHER" id="PTHR31739">
    <property type="entry name" value="ENT-COPALYL DIPHOSPHATE SYNTHASE, CHLOROPLASTIC"/>
    <property type="match status" value="1"/>
</dbReference>
<reference evidence="2 3" key="1">
    <citation type="journal article" date="2019" name="Int. J. Syst. Evol. Microbiol.">
        <title>The Global Catalogue of Microorganisms (GCM) 10K type strain sequencing project: providing services to taxonomists for standard genome sequencing and annotation.</title>
        <authorList>
            <consortium name="The Broad Institute Genomics Platform"/>
            <consortium name="The Broad Institute Genome Sequencing Center for Infectious Disease"/>
            <person name="Wu L."/>
            <person name="Ma J."/>
        </authorList>
    </citation>
    <scope>NUCLEOTIDE SEQUENCE [LARGE SCALE GENOMIC DNA]</scope>
    <source>
        <strain evidence="2 3">JCM 14718</strain>
    </source>
</reference>